<dbReference type="InterPro" id="IPR010730">
    <property type="entry name" value="HET"/>
</dbReference>
<dbReference type="RefSeq" id="XP_018378949.1">
    <property type="nucleotide sequence ID" value="XM_018532664.1"/>
</dbReference>
<dbReference type="GeneID" id="29118258"/>
<dbReference type="Pfam" id="PF06985">
    <property type="entry name" value="HET"/>
    <property type="match status" value="1"/>
</dbReference>
<evidence type="ECO:0000313" key="3">
    <source>
        <dbReference type="Proteomes" id="UP000077248"/>
    </source>
</evidence>
<reference evidence="2 3" key="1">
    <citation type="submission" date="2016-05" db="EMBL/GenBank/DDBJ databases">
        <title>Comparative analysis of secretome profiles of manganese(II)-oxidizing ascomycete fungi.</title>
        <authorList>
            <consortium name="DOE Joint Genome Institute"/>
            <person name="Zeiner C.A."/>
            <person name="Purvine S.O."/>
            <person name="Zink E.M."/>
            <person name="Wu S."/>
            <person name="Pasa-Tolic L."/>
            <person name="Chaput D.L."/>
            <person name="Haridas S."/>
            <person name="Grigoriev I.V."/>
            <person name="Santelli C.M."/>
            <person name="Hansel C.M."/>
        </authorList>
    </citation>
    <scope>NUCLEOTIDE SEQUENCE [LARGE SCALE GENOMIC DNA]</scope>
    <source>
        <strain evidence="2 3">SRC1lrK2f</strain>
    </source>
</reference>
<dbReference type="AlphaFoldDB" id="A0A177D2A0"/>
<dbReference type="PANTHER" id="PTHR33112">
    <property type="entry name" value="DOMAIN PROTEIN, PUTATIVE-RELATED"/>
    <property type="match status" value="1"/>
</dbReference>
<accession>A0A177D2A0</accession>
<organism evidence="2 3">
    <name type="scientific">Alternaria alternata</name>
    <name type="common">Alternaria rot fungus</name>
    <name type="synonym">Torula alternata</name>
    <dbReference type="NCBI Taxonomy" id="5599"/>
    <lineage>
        <taxon>Eukaryota</taxon>
        <taxon>Fungi</taxon>
        <taxon>Dikarya</taxon>
        <taxon>Ascomycota</taxon>
        <taxon>Pezizomycotina</taxon>
        <taxon>Dothideomycetes</taxon>
        <taxon>Pleosporomycetidae</taxon>
        <taxon>Pleosporales</taxon>
        <taxon>Pleosporineae</taxon>
        <taxon>Pleosporaceae</taxon>
        <taxon>Alternaria</taxon>
        <taxon>Alternaria sect. Alternaria</taxon>
        <taxon>Alternaria alternata complex</taxon>
    </lineage>
</organism>
<dbReference type="EMBL" id="KV441509">
    <property type="protein sequence ID" value="OAG13528.1"/>
    <property type="molecule type" value="Genomic_DNA"/>
</dbReference>
<dbReference type="Proteomes" id="UP000077248">
    <property type="component" value="Unassembled WGS sequence"/>
</dbReference>
<proteinExistence type="predicted"/>
<keyword evidence="3" id="KW-1185">Reference proteome</keyword>
<dbReference type="KEGG" id="aalt:CC77DRAFT_663861"/>
<dbReference type="VEuPathDB" id="FungiDB:CC77DRAFT_663861"/>
<gene>
    <name evidence="2" type="ORF">CC77DRAFT_663861</name>
</gene>
<name>A0A177D2A0_ALTAL</name>
<dbReference type="PANTHER" id="PTHR33112:SF16">
    <property type="entry name" value="HETEROKARYON INCOMPATIBILITY DOMAIN-CONTAINING PROTEIN"/>
    <property type="match status" value="1"/>
</dbReference>
<sequence>MGQLYSTLTRPTLTTQVPLPWEVVPGGIRIKTQEWVCPPGGERAQPACFEDSQLPATNRSGSDRLCSTCMSLGHLESTHWDSINNFREVVVKHHHSVSALLESARRGCHCCGLLLIAWEENCRLYQEPGGGWTGKADFGSVSLDGDIGLRYQRVRTTIPLTGDEVDEVQITILCGGLQPGMSGRLICKPMDSNLTALPETCLPTGSDTHTGSSASLFRIKAWLNICTSSHPACSQADSQPPPLPTRVIAVGQKGSNRCYLVSGKKKSGHYATLSHCWGDPNRRPLSTTDQTLACRQQGIKDEELSRTFQHAVQVCREVGIEYLWIDSLCIIQEQESQEDWAKEAPRMGLVYGNSRLNISAAAAADSTQGCFKERLGQFSWPCPVVLSGQECYLSRYPTKEEHHGNPGDLNWENSVAQRAWVLQEQALSRRSIMFSKTRLIWRCRTLSTNEKHPLGIPHAPSISADNQRLLHCIINGITSLTSKNPKVDIYTCWYRMLEDFTFRSLTYDEDRLPAIAGIANKFGEVADDNYHAGLWRRDMLLGILWHATSGSPANTTKSARAPSWSWASVNCGVNYDHLLSAGADASRIPLSPLVDNLDVSDPPTCGDHPFGVMSKASLRMSGILLKLMRDKYEDSGLALTEHGTLTENGTRLMGDIEDDSWDVWDYDRAAQKSLVCLPVCVRHDPYNRLEDDDGDGELYKASWEKSLKTGIDDFQRQNKIFGLILRPVRKRRGVYVRVGLCSFATRKTIEISRMAFGERRFLTIV</sequence>
<dbReference type="OMA" id="LESTHWD"/>
<evidence type="ECO:0000313" key="2">
    <source>
        <dbReference type="EMBL" id="OAG13528.1"/>
    </source>
</evidence>
<protein>
    <submittedName>
        <fullName evidence="2">HET-domain-containing protein</fullName>
    </submittedName>
</protein>
<evidence type="ECO:0000259" key="1">
    <source>
        <dbReference type="Pfam" id="PF06985"/>
    </source>
</evidence>
<feature type="domain" description="Heterokaryon incompatibility" evidence="1">
    <location>
        <begin position="270"/>
        <end position="424"/>
    </location>
</feature>